<sequence>MPESYLVIGGNGLLGSHIVRLLLARGETAVAVFDIAPSADPDPRVRVFLGDITNREDLASAVDECNPSCIIHTAALIQGAPKDAMYRVNVEGTRRVIEAARAEWVQKLVYTSTASVVFDGRDQHGVDESAPYPQVPFDDYNGSKAIAERLVLAANEEGDSGLKTCSLRVAGLFGPGDRSALPGMMGPLQAGRTGTQLGGNTNKFDFTYIENAAHAHLLAADRLAPSHPKHHLVAGQAFFISNGEPRPFWEFVRALWKEAGHVPKKVTVIPRSVAMVLALLMEIWGWLTGTQPTLTRFKVAMVTTARWCNISKAREALDYEPIYTLDEGIHKSVEWWMESQKSRQKQL</sequence>
<keyword evidence="5" id="KW-1185">Reference proteome</keyword>
<dbReference type="EMBL" id="KV429087">
    <property type="protein sequence ID" value="KZT66580.1"/>
    <property type="molecule type" value="Genomic_DNA"/>
</dbReference>
<evidence type="ECO:0000256" key="1">
    <source>
        <dbReference type="ARBA" id="ARBA00009219"/>
    </source>
</evidence>
<gene>
    <name evidence="4" type="ORF">DAEQUDRAFT_695454</name>
</gene>
<keyword evidence="2" id="KW-0560">Oxidoreductase</keyword>
<dbReference type="InterPro" id="IPR050177">
    <property type="entry name" value="Lipid_A_modif_metabolic_enz"/>
</dbReference>
<dbReference type="GO" id="GO:0006694">
    <property type="term" value="P:steroid biosynthetic process"/>
    <property type="evidence" value="ECO:0007669"/>
    <property type="project" value="InterPro"/>
</dbReference>
<organism evidence="4 5">
    <name type="scientific">Daedalea quercina L-15889</name>
    <dbReference type="NCBI Taxonomy" id="1314783"/>
    <lineage>
        <taxon>Eukaryota</taxon>
        <taxon>Fungi</taxon>
        <taxon>Dikarya</taxon>
        <taxon>Basidiomycota</taxon>
        <taxon>Agaricomycotina</taxon>
        <taxon>Agaricomycetes</taxon>
        <taxon>Polyporales</taxon>
        <taxon>Fomitopsis</taxon>
    </lineage>
</organism>
<name>A0A165N6J0_9APHY</name>
<dbReference type="InterPro" id="IPR036291">
    <property type="entry name" value="NAD(P)-bd_dom_sf"/>
</dbReference>
<dbReference type="PANTHER" id="PTHR43245">
    <property type="entry name" value="BIFUNCTIONAL POLYMYXIN RESISTANCE PROTEIN ARNA"/>
    <property type="match status" value="1"/>
</dbReference>
<dbReference type="PANTHER" id="PTHR43245:SF51">
    <property type="entry name" value="SHORT CHAIN DEHYDROGENASE_REDUCTASE FAMILY 42E, MEMBER 2"/>
    <property type="match status" value="1"/>
</dbReference>
<proteinExistence type="inferred from homology"/>
<comment type="similarity">
    <text evidence="1">Belongs to the 3-beta-HSD family.</text>
</comment>
<dbReference type="AlphaFoldDB" id="A0A165N6J0"/>
<dbReference type="STRING" id="1314783.A0A165N6J0"/>
<dbReference type="Pfam" id="PF01073">
    <property type="entry name" value="3Beta_HSD"/>
    <property type="match status" value="1"/>
</dbReference>
<evidence type="ECO:0000259" key="3">
    <source>
        <dbReference type="Pfam" id="PF01073"/>
    </source>
</evidence>
<dbReference type="SUPFAM" id="SSF51735">
    <property type="entry name" value="NAD(P)-binding Rossmann-fold domains"/>
    <property type="match status" value="1"/>
</dbReference>
<dbReference type="InterPro" id="IPR002225">
    <property type="entry name" value="3Beta_OHSteriod_DH/Estase"/>
</dbReference>
<evidence type="ECO:0000313" key="5">
    <source>
        <dbReference type="Proteomes" id="UP000076727"/>
    </source>
</evidence>
<accession>A0A165N6J0</accession>
<dbReference type="Proteomes" id="UP000076727">
    <property type="component" value="Unassembled WGS sequence"/>
</dbReference>
<dbReference type="GO" id="GO:0016616">
    <property type="term" value="F:oxidoreductase activity, acting on the CH-OH group of donors, NAD or NADP as acceptor"/>
    <property type="evidence" value="ECO:0007669"/>
    <property type="project" value="InterPro"/>
</dbReference>
<dbReference type="Gene3D" id="3.40.50.720">
    <property type="entry name" value="NAD(P)-binding Rossmann-like Domain"/>
    <property type="match status" value="1"/>
</dbReference>
<protein>
    <submittedName>
        <fullName evidence="4">NAD(P)-binding protein</fullName>
    </submittedName>
</protein>
<evidence type="ECO:0000256" key="2">
    <source>
        <dbReference type="ARBA" id="ARBA00023002"/>
    </source>
</evidence>
<feature type="domain" description="3-beta hydroxysteroid dehydrogenase/isomerase" evidence="3">
    <location>
        <begin position="6"/>
        <end position="270"/>
    </location>
</feature>
<dbReference type="OrthoDB" id="10058185at2759"/>
<evidence type="ECO:0000313" key="4">
    <source>
        <dbReference type="EMBL" id="KZT66580.1"/>
    </source>
</evidence>
<reference evidence="4 5" key="1">
    <citation type="journal article" date="2016" name="Mol. Biol. Evol.">
        <title>Comparative Genomics of Early-Diverging Mushroom-Forming Fungi Provides Insights into the Origins of Lignocellulose Decay Capabilities.</title>
        <authorList>
            <person name="Nagy L.G."/>
            <person name="Riley R."/>
            <person name="Tritt A."/>
            <person name="Adam C."/>
            <person name="Daum C."/>
            <person name="Floudas D."/>
            <person name="Sun H."/>
            <person name="Yadav J.S."/>
            <person name="Pangilinan J."/>
            <person name="Larsson K.H."/>
            <person name="Matsuura K."/>
            <person name="Barry K."/>
            <person name="Labutti K."/>
            <person name="Kuo R."/>
            <person name="Ohm R.A."/>
            <person name="Bhattacharya S.S."/>
            <person name="Shirouzu T."/>
            <person name="Yoshinaga Y."/>
            <person name="Martin F.M."/>
            <person name="Grigoriev I.V."/>
            <person name="Hibbett D.S."/>
        </authorList>
    </citation>
    <scope>NUCLEOTIDE SEQUENCE [LARGE SCALE GENOMIC DNA]</scope>
    <source>
        <strain evidence="4 5">L-15889</strain>
    </source>
</reference>